<feature type="region of interest" description="Disordered" evidence="1">
    <location>
        <begin position="179"/>
        <end position="226"/>
    </location>
</feature>
<feature type="compositionally biased region" description="Gly residues" evidence="1">
    <location>
        <begin position="206"/>
        <end position="215"/>
    </location>
</feature>
<dbReference type="HOGENOM" id="CLU_106904_0_0_1"/>
<reference evidence="3" key="3">
    <citation type="submission" date="2015-04" db="UniProtKB">
        <authorList>
            <consortium name="EnsemblPlants"/>
        </authorList>
    </citation>
    <scope>IDENTIFICATION</scope>
    <source>
        <strain evidence="3">cv. Jemalong A17</strain>
    </source>
</reference>
<evidence type="ECO:0000313" key="3">
    <source>
        <dbReference type="EnsemblPlants" id="AES64240"/>
    </source>
</evidence>
<keyword evidence="4" id="KW-1185">Reference proteome</keyword>
<gene>
    <name evidence="2" type="ordered locus">MTR_2g020090</name>
</gene>
<reference evidence="2 4" key="1">
    <citation type="journal article" date="2011" name="Nature">
        <title>The Medicago genome provides insight into the evolution of rhizobial symbioses.</title>
        <authorList>
            <person name="Young N.D."/>
            <person name="Debelle F."/>
            <person name="Oldroyd G.E."/>
            <person name="Geurts R."/>
            <person name="Cannon S.B."/>
            <person name="Udvardi M.K."/>
            <person name="Benedito V.A."/>
            <person name="Mayer K.F."/>
            <person name="Gouzy J."/>
            <person name="Schoof H."/>
            <person name="Van de Peer Y."/>
            <person name="Proost S."/>
            <person name="Cook D.R."/>
            <person name="Meyers B.C."/>
            <person name="Spannagl M."/>
            <person name="Cheung F."/>
            <person name="De Mita S."/>
            <person name="Krishnakumar V."/>
            <person name="Gundlach H."/>
            <person name="Zhou S."/>
            <person name="Mudge J."/>
            <person name="Bharti A.K."/>
            <person name="Murray J.D."/>
            <person name="Naoumkina M.A."/>
            <person name="Rosen B."/>
            <person name="Silverstein K.A."/>
            <person name="Tang H."/>
            <person name="Rombauts S."/>
            <person name="Zhao P.X."/>
            <person name="Zhou P."/>
            <person name="Barbe V."/>
            <person name="Bardou P."/>
            <person name="Bechner M."/>
            <person name="Bellec A."/>
            <person name="Berger A."/>
            <person name="Berges H."/>
            <person name="Bidwell S."/>
            <person name="Bisseling T."/>
            <person name="Choisne N."/>
            <person name="Couloux A."/>
            <person name="Denny R."/>
            <person name="Deshpande S."/>
            <person name="Dai X."/>
            <person name="Doyle J.J."/>
            <person name="Dudez A.M."/>
            <person name="Farmer A.D."/>
            <person name="Fouteau S."/>
            <person name="Franken C."/>
            <person name="Gibelin C."/>
            <person name="Gish J."/>
            <person name="Goldstein S."/>
            <person name="Gonzalez A.J."/>
            <person name="Green P.J."/>
            <person name="Hallab A."/>
            <person name="Hartog M."/>
            <person name="Hua A."/>
            <person name="Humphray S.J."/>
            <person name="Jeong D.H."/>
            <person name="Jing Y."/>
            <person name="Jocker A."/>
            <person name="Kenton S.M."/>
            <person name="Kim D.J."/>
            <person name="Klee K."/>
            <person name="Lai H."/>
            <person name="Lang C."/>
            <person name="Lin S."/>
            <person name="Macmil S.L."/>
            <person name="Magdelenat G."/>
            <person name="Matthews L."/>
            <person name="McCorrison J."/>
            <person name="Monaghan E.L."/>
            <person name="Mun J.H."/>
            <person name="Najar F.Z."/>
            <person name="Nicholson C."/>
            <person name="Noirot C."/>
            <person name="O'Bleness M."/>
            <person name="Paule C.R."/>
            <person name="Poulain J."/>
            <person name="Prion F."/>
            <person name="Qin B."/>
            <person name="Qu C."/>
            <person name="Retzel E.F."/>
            <person name="Riddle C."/>
            <person name="Sallet E."/>
            <person name="Samain S."/>
            <person name="Samson N."/>
            <person name="Sanders I."/>
            <person name="Saurat O."/>
            <person name="Scarpelli C."/>
            <person name="Schiex T."/>
            <person name="Segurens B."/>
            <person name="Severin A.J."/>
            <person name="Sherrier D.J."/>
            <person name="Shi R."/>
            <person name="Sims S."/>
            <person name="Singer S.R."/>
            <person name="Sinharoy S."/>
            <person name="Sterck L."/>
            <person name="Viollet A."/>
            <person name="Wang B.B."/>
            <person name="Wang K."/>
            <person name="Wang M."/>
            <person name="Wang X."/>
            <person name="Warfsmann J."/>
            <person name="Weissenbach J."/>
            <person name="White D.D."/>
            <person name="White J.D."/>
            <person name="Wiley G.B."/>
            <person name="Wincker P."/>
            <person name="Xing Y."/>
            <person name="Yang L."/>
            <person name="Yao Z."/>
            <person name="Ying F."/>
            <person name="Zhai J."/>
            <person name="Zhou L."/>
            <person name="Zuber A."/>
            <person name="Denarie J."/>
            <person name="Dixon R.A."/>
            <person name="May G.D."/>
            <person name="Schwartz D.C."/>
            <person name="Rogers J."/>
            <person name="Quetier F."/>
            <person name="Town C.D."/>
            <person name="Roe B.A."/>
        </authorList>
    </citation>
    <scope>NUCLEOTIDE SEQUENCE [LARGE SCALE GENOMIC DNA]</scope>
    <source>
        <strain evidence="2">A17</strain>
        <strain evidence="3 4">cv. Jemalong A17</strain>
    </source>
</reference>
<proteinExistence type="predicted"/>
<organism evidence="2 4">
    <name type="scientific">Medicago truncatula</name>
    <name type="common">Barrel medic</name>
    <name type="synonym">Medicago tribuloides</name>
    <dbReference type="NCBI Taxonomy" id="3880"/>
    <lineage>
        <taxon>Eukaryota</taxon>
        <taxon>Viridiplantae</taxon>
        <taxon>Streptophyta</taxon>
        <taxon>Embryophyta</taxon>
        <taxon>Tracheophyta</taxon>
        <taxon>Spermatophyta</taxon>
        <taxon>Magnoliopsida</taxon>
        <taxon>eudicotyledons</taxon>
        <taxon>Gunneridae</taxon>
        <taxon>Pentapetalae</taxon>
        <taxon>rosids</taxon>
        <taxon>fabids</taxon>
        <taxon>Fabales</taxon>
        <taxon>Fabaceae</taxon>
        <taxon>Papilionoideae</taxon>
        <taxon>50 kb inversion clade</taxon>
        <taxon>NPAAA clade</taxon>
        <taxon>Hologalegina</taxon>
        <taxon>IRL clade</taxon>
        <taxon>Trifolieae</taxon>
        <taxon>Medicago</taxon>
    </lineage>
</organism>
<evidence type="ECO:0000313" key="2">
    <source>
        <dbReference type="EMBL" id="AES64240.1"/>
    </source>
</evidence>
<sequence length="226" mass="25372">MKLSRIRVCAHKVSRIVEHLFWTHLASILLCRLRKIHVKTGAMRGRAPGKLQRYCRIDITTAKEEYDRQLAKAIYKGLTVDHSLALQIWTKVAGDKTKGKLYGAGNLAANYRKGVATTLRFTLNHGEGSSQQPALTPEMRDLIQRLTQEQLTQQMARHEAVVQDLLSRQRTYEEQLAQFRQAHEDGSSSQQASVPDPNVEPFPIYGEGGSEGGSEGSKEIESDDEE</sequence>
<evidence type="ECO:0000256" key="1">
    <source>
        <dbReference type="SAM" id="MobiDB-lite"/>
    </source>
</evidence>
<evidence type="ECO:0000313" key="4">
    <source>
        <dbReference type="Proteomes" id="UP000002051"/>
    </source>
</evidence>
<dbReference type="AlphaFoldDB" id="G7ISI3"/>
<protein>
    <submittedName>
        <fullName evidence="2 3">Uncharacterized protein</fullName>
    </submittedName>
</protein>
<dbReference type="EMBL" id="CM001218">
    <property type="protein sequence ID" value="AES64240.1"/>
    <property type="molecule type" value="Genomic_DNA"/>
</dbReference>
<accession>G7ISI3</accession>
<dbReference type="PaxDb" id="3880-AES64240"/>
<reference evidence="2 4" key="2">
    <citation type="journal article" date="2014" name="BMC Genomics">
        <title>An improved genome release (version Mt4.0) for the model legume Medicago truncatula.</title>
        <authorList>
            <person name="Tang H."/>
            <person name="Krishnakumar V."/>
            <person name="Bidwell S."/>
            <person name="Rosen B."/>
            <person name="Chan A."/>
            <person name="Zhou S."/>
            <person name="Gentzbittel L."/>
            <person name="Childs K.L."/>
            <person name="Yandell M."/>
            <person name="Gundlach H."/>
            <person name="Mayer K.F."/>
            <person name="Schwartz D.C."/>
            <person name="Town C.D."/>
        </authorList>
    </citation>
    <scope>GENOME REANNOTATION</scope>
    <source>
        <strain evidence="3 4">cv. Jemalong A17</strain>
    </source>
</reference>
<dbReference type="EnsemblPlants" id="AES64240">
    <property type="protein sequence ID" value="AES64240"/>
    <property type="gene ID" value="MTR_2g020090"/>
</dbReference>
<dbReference type="Proteomes" id="UP000002051">
    <property type="component" value="Chromosome 2"/>
</dbReference>
<name>G7ISI3_MEDTR</name>